<proteinExistence type="predicted"/>
<keyword evidence="3" id="KW-1185">Reference proteome</keyword>
<evidence type="ECO:0000313" key="3">
    <source>
        <dbReference type="Proteomes" id="UP000826050"/>
    </source>
</evidence>
<sequence>MSPRLSLIGIAMSLALLSSPIAHAQELPPSQYYGSTEYVSGGIGSDEAQLFRMVRSTFPLSVNFSAQQGERIAYISDVQLVIRNSADQTVLNSLIDGPYCLIRLGPGSYKVFATYEGQTQERQTTLVEGKPQELNFIWK</sequence>
<protein>
    <submittedName>
        <fullName evidence="2">Carboxypeptidase regulatory-like domain-containing protein</fullName>
    </submittedName>
</protein>
<organism evidence="2 3">
    <name type="scientific">Alcaligenes ammonioxydans</name>
    <dbReference type="NCBI Taxonomy" id="2582914"/>
    <lineage>
        <taxon>Bacteria</taxon>
        <taxon>Pseudomonadati</taxon>
        <taxon>Pseudomonadota</taxon>
        <taxon>Betaproteobacteria</taxon>
        <taxon>Burkholderiales</taxon>
        <taxon>Alcaligenaceae</taxon>
        <taxon>Alcaligenes</taxon>
    </lineage>
</organism>
<dbReference type="Proteomes" id="UP000826050">
    <property type="component" value="Chromosome"/>
</dbReference>
<dbReference type="RefSeq" id="WP_219236077.1">
    <property type="nucleotide sequence ID" value="NZ_CP049362.1"/>
</dbReference>
<feature type="chain" id="PRO_5046366533" evidence="1">
    <location>
        <begin position="25"/>
        <end position="139"/>
    </location>
</feature>
<name>A0ABX8SVW7_9BURK</name>
<evidence type="ECO:0000313" key="2">
    <source>
        <dbReference type="EMBL" id="QXX79048.1"/>
    </source>
</evidence>
<reference evidence="2 3" key="1">
    <citation type="submission" date="2020-02" db="EMBL/GenBank/DDBJ databases">
        <title>Partial ammonium oxidation to N2 by heterotrophic bacteria.</title>
        <authorList>
            <person name="Wu M."/>
        </authorList>
    </citation>
    <scope>NUCLEOTIDE SEQUENCE [LARGE SCALE GENOMIC DNA]</scope>
    <source>
        <strain evidence="2 3">HO-1</strain>
    </source>
</reference>
<feature type="signal peptide" evidence="1">
    <location>
        <begin position="1"/>
        <end position="24"/>
    </location>
</feature>
<accession>A0ABX8SVW7</accession>
<gene>
    <name evidence="2" type="ORF">FE795_08465</name>
</gene>
<keyword evidence="1" id="KW-0732">Signal</keyword>
<evidence type="ECO:0000256" key="1">
    <source>
        <dbReference type="SAM" id="SignalP"/>
    </source>
</evidence>
<dbReference type="EMBL" id="CP049362">
    <property type="protein sequence ID" value="QXX79048.1"/>
    <property type="molecule type" value="Genomic_DNA"/>
</dbReference>